<dbReference type="InterPro" id="IPR016181">
    <property type="entry name" value="Acyl_CoA_acyltransferase"/>
</dbReference>
<organism evidence="1 2">
    <name type="scientific">Pseudarthrobacter equi</name>
    <dbReference type="NCBI Taxonomy" id="728066"/>
    <lineage>
        <taxon>Bacteria</taxon>
        <taxon>Bacillati</taxon>
        <taxon>Actinomycetota</taxon>
        <taxon>Actinomycetes</taxon>
        <taxon>Micrococcales</taxon>
        <taxon>Micrococcaceae</taxon>
        <taxon>Pseudarthrobacter</taxon>
    </lineage>
</organism>
<accession>A0A1H1XME2</accession>
<dbReference type="AlphaFoldDB" id="A0A1H1XME2"/>
<sequence>MAIGYREWRDGDDLALLEIWGGPETAQARQFRSALAPSSNGTGGAPWRRCIVAEDVIDGVGIPVAAGVVYEAALHPERLWSYIEVSRDHRRNGIGATLLAMLRREAGNAPSGVARLRAKVEPGTPGDAFAGAAGLAPIQRSRLVVVQPGALKLPVFPDTDHGGRPVSGENAGSDVVMDLATGSVELTDVVGRYYTAIHDWDSPGVLSVGQVQKLFLDELTGAHGAIVLRAQPESAFGQGVAPSKKGRIRAFAVSYAAPATPDAADAGEGPGGQDAAAPGAPTDVFVGHDPALAADDAAEAVRDMLALIAYQHPVMLELDDSMAALRAAVEPLLESGKARLAAAETLVVSD</sequence>
<name>A0A1H1XME2_9MICC</name>
<dbReference type="EMBL" id="LT629779">
    <property type="protein sequence ID" value="SDT09999.1"/>
    <property type="molecule type" value="Genomic_DNA"/>
</dbReference>
<gene>
    <name evidence="1" type="ORF">SAMN04489743_1689</name>
</gene>
<dbReference type="Gene3D" id="3.40.630.30">
    <property type="match status" value="1"/>
</dbReference>
<reference evidence="2" key="1">
    <citation type="submission" date="2016-10" db="EMBL/GenBank/DDBJ databases">
        <authorList>
            <person name="Varghese N."/>
            <person name="Submissions S."/>
        </authorList>
    </citation>
    <scope>NUCLEOTIDE SEQUENCE [LARGE SCALE GENOMIC DNA]</scope>
    <source>
        <strain evidence="2">IMMIB L-1606</strain>
    </source>
</reference>
<evidence type="ECO:0000313" key="2">
    <source>
        <dbReference type="Proteomes" id="UP000198751"/>
    </source>
</evidence>
<dbReference type="Proteomes" id="UP000198751">
    <property type="component" value="Chromosome I"/>
</dbReference>
<keyword evidence="2" id="KW-1185">Reference proteome</keyword>
<dbReference type="RefSeq" id="WP_091719183.1">
    <property type="nucleotide sequence ID" value="NZ_CAUQLD010000009.1"/>
</dbReference>
<dbReference type="OrthoDB" id="3676098at2"/>
<protein>
    <recommendedName>
        <fullName evidence="3">N-acetyltransferase domain-containing protein</fullName>
    </recommendedName>
</protein>
<evidence type="ECO:0000313" key="1">
    <source>
        <dbReference type="EMBL" id="SDT09999.1"/>
    </source>
</evidence>
<evidence type="ECO:0008006" key="3">
    <source>
        <dbReference type="Google" id="ProtNLM"/>
    </source>
</evidence>
<dbReference type="SUPFAM" id="SSF55729">
    <property type="entry name" value="Acyl-CoA N-acyltransferases (Nat)"/>
    <property type="match status" value="1"/>
</dbReference>
<proteinExistence type="predicted"/>